<dbReference type="STRING" id="75743.A0A401NZV0"/>
<dbReference type="InterPro" id="IPR036116">
    <property type="entry name" value="FN3_sf"/>
</dbReference>
<dbReference type="Pfam" id="PF09294">
    <property type="entry name" value="Interfer-bind"/>
    <property type="match status" value="1"/>
</dbReference>
<dbReference type="Gene3D" id="2.60.40.10">
    <property type="entry name" value="Immunoglobulins"/>
    <property type="match status" value="1"/>
</dbReference>
<proteinExistence type="predicted"/>
<dbReference type="OrthoDB" id="10007376at2759"/>
<keyword evidence="3" id="KW-0732">Signal</keyword>
<dbReference type="InterPro" id="IPR003961">
    <property type="entry name" value="FN3_dom"/>
</dbReference>
<dbReference type="PANTHER" id="PTHR20859">
    <property type="entry name" value="INTERFERON/INTERLEUKIN RECEPTOR"/>
    <property type="match status" value="1"/>
</dbReference>
<dbReference type="GO" id="GO:0005886">
    <property type="term" value="C:plasma membrane"/>
    <property type="evidence" value="ECO:0007669"/>
    <property type="project" value="TreeGrafter"/>
</dbReference>
<keyword evidence="2" id="KW-1133">Transmembrane helix</keyword>
<feature type="domain" description="Interferon/interleukin receptor" evidence="5">
    <location>
        <begin position="122"/>
        <end position="222"/>
    </location>
</feature>
<sequence length="462" mass="50814">MAIRITALLLLASILSGAEAGLQPPGNLHFTANNGKNIFHWNPAQRHSQIIRYDVQYLRYGQVETFIPVKHCTSIPHHHCDLTQETWDFKVEIIARVRSIIGNITSEWERSENFNPLDSIPLGLPSFTIKAERNMIRVNISAPTLQTGGRNLSMEELLGKPFMYIVSLRENSTGKQPEEVESSGELNKTTVLPGKTYCVSVRAVLNEDTREGNATEEKCATIPITDPAWDTSINIIFGVISAIFLIFSLSLCLGMACWHSLKKQSTIPAVLKSLDRNKKCLSIMDYLSLIEDVVVQQVFADGALIGPCKIQEQDDLWSELKIREASSVDSGIDIGSGSSGPTPLLCEPSNPYMQQTPESSSQRSVSLGGDQNSSQPKESCLINIPETINAAADTEESITSSGYQRQTPRTNATLEQEECSDPAQMAHNIRPCSIPTLDVNITEGFSKGFLSLDDVLLTDNGM</sequence>
<dbReference type="InterPro" id="IPR015373">
    <property type="entry name" value="Interferon/interleukin_rcp_dom"/>
</dbReference>
<dbReference type="OMA" id="DLTQETW"/>
<keyword evidence="2" id="KW-0472">Membrane</keyword>
<evidence type="ECO:0000313" key="6">
    <source>
        <dbReference type="EMBL" id="GCB66380.1"/>
    </source>
</evidence>
<reference evidence="6 7" key="1">
    <citation type="journal article" date="2018" name="Nat. Ecol. Evol.">
        <title>Shark genomes provide insights into elasmobranch evolution and the origin of vertebrates.</title>
        <authorList>
            <person name="Hara Y"/>
            <person name="Yamaguchi K"/>
            <person name="Onimaru K"/>
            <person name="Kadota M"/>
            <person name="Koyanagi M"/>
            <person name="Keeley SD"/>
            <person name="Tatsumi K"/>
            <person name="Tanaka K"/>
            <person name="Motone F"/>
            <person name="Kageyama Y"/>
            <person name="Nozu R"/>
            <person name="Adachi N"/>
            <person name="Nishimura O"/>
            <person name="Nakagawa R"/>
            <person name="Tanegashima C"/>
            <person name="Kiyatake I"/>
            <person name="Matsumoto R"/>
            <person name="Murakumo K"/>
            <person name="Nishida K"/>
            <person name="Terakita A"/>
            <person name="Kuratani S"/>
            <person name="Sato K"/>
            <person name="Hyodo S Kuraku.S."/>
        </authorList>
    </citation>
    <scope>NUCLEOTIDE SEQUENCE [LARGE SCALE GENOMIC DNA]</scope>
</reference>
<feature type="transmembrane region" description="Helical" evidence="2">
    <location>
        <begin position="235"/>
        <end position="258"/>
    </location>
</feature>
<name>A0A401NZV0_SCYTO</name>
<evidence type="ECO:0000259" key="5">
    <source>
        <dbReference type="Pfam" id="PF09294"/>
    </source>
</evidence>
<dbReference type="InterPro" id="IPR050650">
    <property type="entry name" value="Type-II_Cytokine-TF_Rcpt"/>
</dbReference>
<dbReference type="Proteomes" id="UP000288216">
    <property type="component" value="Unassembled WGS sequence"/>
</dbReference>
<feature type="domain" description="Fibronectin type-III" evidence="4">
    <location>
        <begin position="5"/>
        <end position="108"/>
    </location>
</feature>
<feature type="compositionally biased region" description="Polar residues" evidence="1">
    <location>
        <begin position="351"/>
        <end position="377"/>
    </location>
</feature>
<organism evidence="6 7">
    <name type="scientific">Scyliorhinus torazame</name>
    <name type="common">Cloudy catshark</name>
    <name type="synonym">Catulus torazame</name>
    <dbReference type="NCBI Taxonomy" id="75743"/>
    <lineage>
        <taxon>Eukaryota</taxon>
        <taxon>Metazoa</taxon>
        <taxon>Chordata</taxon>
        <taxon>Craniata</taxon>
        <taxon>Vertebrata</taxon>
        <taxon>Chondrichthyes</taxon>
        <taxon>Elasmobranchii</taxon>
        <taxon>Galeomorphii</taxon>
        <taxon>Galeoidea</taxon>
        <taxon>Carcharhiniformes</taxon>
        <taxon>Scyliorhinidae</taxon>
        <taxon>Scyliorhinus</taxon>
    </lineage>
</organism>
<evidence type="ECO:0000256" key="1">
    <source>
        <dbReference type="SAM" id="MobiDB-lite"/>
    </source>
</evidence>
<dbReference type="GO" id="GO:0004896">
    <property type="term" value="F:cytokine receptor activity"/>
    <property type="evidence" value="ECO:0007669"/>
    <property type="project" value="TreeGrafter"/>
</dbReference>
<gene>
    <name evidence="6" type="ORF">scyTo_0004955</name>
</gene>
<feature type="signal peptide" evidence="3">
    <location>
        <begin position="1"/>
        <end position="20"/>
    </location>
</feature>
<evidence type="ECO:0000313" key="7">
    <source>
        <dbReference type="Proteomes" id="UP000288216"/>
    </source>
</evidence>
<evidence type="ECO:0000259" key="4">
    <source>
        <dbReference type="Pfam" id="PF01108"/>
    </source>
</evidence>
<dbReference type="Pfam" id="PF01108">
    <property type="entry name" value="Tissue_fac"/>
    <property type="match status" value="1"/>
</dbReference>
<evidence type="ECO:0008006" key="8">
    <source>
        <dbReference type="Google" id="ProtNLM"/>
    </source>
</evidence>
<keyword evidence="7" id="KW-1185">Reference proteome</keyword>
<keyword evidence="2" id="KW-0812">Transmembrane</keyword>
<evidence type="ECO:0000256" key="3">
    <source>
        <dbReference type="SAM" id="SignalP"/>
    </source>
</evidence>
<dbReference type="PANTHER" id="PTHR20859:SF90">
    <property type="entry name" value="INTERLEUKIN-10 RECEPTOR SUBUNIT ALPHA"/>
    <property type="match status" value="1"/>
</dbReference>
<dbReference type="EMBL" id="BFAA01001499">
    <property type="protein sequence ID" value="GCB66380.1"/>
    <property type="molecule type" value="Genomic_DNA"/>
</dbReference>
<evidence type="ECO:0000256" key="2">
    <source>
        <dbReference type="SAM" id="Phobius"/>
    </source>
</evidence>
<feature type="chain" id="PRO_5019373586" description="Fibronectin type-III domain-containing protein" evidence="3">
    <location>
        <begin position="21"/>
        <end position="462"/>
    </location>
</feature>
<comment type="caution">
    <text evidence="6">The sequence shown here is derived from an EMBL/GenBank/DDBJ whole genome shotgun (WGS) entry which is preliminary data.</text>
</comment>
<accession>A0A401NZV0</accession>
<protein>
    <recommendedName>
        <fullName evidence="8">Fibronectin type-III domain-containing protein</fullName>
    </recommendedName>
</protein>
<dbReference type="SUPFAM" id="SSF49265">
    <property type="entry name" value="Fibronectin type III"/>
    <property type="match status" value="2"/>
</dbReference>
<feature type="compositionally biased region" description="Low complexity" evidence="1">
    <location>
        <begin position="331"/>
        <end position="340"/>
    </location>
</feature>
<feature type="region of interest" description="Disordered" evidence="1">
    <location>
        <begin position="331"/>
        <end position="378"/>
    </location>
</feature>
<dbReference type="InterPro" id="IPR013783">
    <property type="entry name" value="Ig-like_fold"/>
</dbReference>
<dbReference type="AlphaFoldDB" id="A0A401NZV0"/>